<dbReference type="Proteomes" id="UP000005475">
    <property type="component" value="Unassembled WGS sequence"/>
</dbReference>
<evidence type="ECO:0000256" key="1">
    <source>
        <dbReference type="SAM" id="Phobius"/>
    </source>
</evidence>
<reference evidence="2 3" key="1">
    <citation type="submission" date="2007-03" db="EMBL/GenBank/DDBJ databases">
        <authorList>
            <person name="Fulton L."/>
            <person name="Clifton S."/>
            <person name="Fulton B."/>
            <person name="Xu J."/>
            <person name="Minx P."/>
            <person name="Pepin K.H."/>
            <person name="Johnson M."/>
            <person name="Thiruvilangam P."/>
            <person name="Bhonagiri V."/>
            <person name="Nash W.E."/>
            <person name="Mardis E.R."/>
            <person name="Wilson R.K."/>
        </authorList>
    </citation>
    <scope>NUCLEOTIDE SEQUENCE [LARGE SCALE GENOMIC DNA]</scope>
    <source>
        <strain evidence="3">ATCC 8483 / DSM 1896 / JCM 5824 / BCRC 10623 / CCUG 4943 / NCTC 11153</strain>
    </source>
</reference>
<keyword evidence="1" id="KW-0812">Transmembrane</keyword>
<gene>
    <name evidence="2" type="ORF">BACOVA_02545</name>
</gene>
<evidence type="ECO:0000313" key="3">
    <source>
        <dbReference type="Proteomes" id="UP000005475"/>
    </source>
</evidence>
<accession>A0AAN3A8P6</accession>
<name>A0AAN3A8P6_BACO1</name>
<organism evidence="2 3">
    <name type="scientific">Bacteroides ovatus (strain ATCC 8483 / DSM 1896 / JCM 5824 / BCRC 10623 / CCUG 4943 / NCTC 11153)</name>
    <dbReference type="NCBI Taxonomy" id="411476"/>
    <lineage>
        <taxon>Bacteria</taxon>
        <taxon>Pseudomonadati</taxon>
        <taxon>Bacteroidota</taxon>
        <taxon>Bacteroidia</taxon>
        <taxon>Bacteroidales</taxon>
        <taxon>Bacteroidaceae</taxon>
        <taxon>Bacteroides</taxon>
    </lineage>
</organism>
<feature type="transmembrane region" description="Helical" evidence="1">
    <location>
        <begin position="12"/>
        <end position="34"/>
    </location>
</feature>
<protein>
    <submittedName>
        <fullName evidence="2">Uncharacterized protein</fullName>
    </submittedName>
</protein>
<proteinExistence type="predicted"/>
<comment type="caution">
    <text evidence="2">The sequence shown here is derived from an EMBL/GenBank/DDBJ whole genome shotgun (WGS) entry which is preliminary data.</text>
</comment>
<keyword evidence="1" id="KW-1133">Transmembrane helix</keyword>
<evidence type="ECO:0000313" key="2">
    <source>
        <dbReference type="EMBL" id="EDO12044.1"/>
    </source>
</evidence>
<dbReference type="AlphaFoldDB" id="A0AAN3A8P6"/>
<keyword evidence="1" id="KW-0472">Membrane</keyword>
<reference evidence="3" key="2">
    <citation type="submission" date="2007-04" db="EMBL/GenBank/DDBJ databases">
        <title>Draft genome sequence of Bacteroides ovatus (ATCC 8483).</title>
        <authorList>
            <person name="Sudarsanam P."/>
            <person name="Ley R."/>
            <person name="Guruge J."/>
            <person name="Turnbaugh P.J."/>
            <person name="Mahowald M."/>
            <person name="Liep D."/>
            <person name="Gordon J."/>
        </authorList>
    </citation>
    <scope>NUCLEOTIDE SEQUENCE [LARGE SCALE GENOMIC DNA]</scope>
    <source>
        <strain evidence="3">ATCC 8483 / DSM 1896 / JCM 5824 / BCRC 10623 / CCUG 4943 / NCTC 11153</strain>
    </source>
</reference>
<dbReference type="EMBL" id="AAXF02000048">
    <property type="protein sequence ID" value="EDO12044.1"/>
    <property type="molecule type" value="Genomic_DNA"/>
</dbReference>
<sequence length="39" mass="4850">MFLLNDAIDLIFFCKAIKIFPIYPYFPLFFLNYFPRRKI</sequence>